<evidence type="ECO:0000256" key="1">
    <source>
        <dbReference type="ARBA" id="ARBA00023172"/>
    </source>
</evidence>
<gene>
    <name evidence="4" type="ordered locus">RPE_1075</name>
</gene>
<dbReference type="EMBL" id="CP000463">
    <property type="protein sequence ID" value="ABJ05029.1"/>
    <property type="molecule type" value="Genomic_DNA"/>
</dbReference>
<feature type="compositionally biased region" description="Basic residues" evidence="2">
    <location>
        <begin position="620"/>
        <end position="632"/>
    </location>
</feature>
<dbReference type="InterPro" id="IPR002104">
    <property type="entry name" value="Integrase_catalytic"/>
</dbReference>
<feature type="region of interest" description="Disordered" evidence="2">
    <location>
        <begin position="620"/>
        <end position="644"/>
    </location>
</feature>
<organism evidence="4">
    <name type="scientific">Rhodopseudomonas palustris (strain BisA53)</name>
    <dbReference type="NCBI Taxonomy" id="316055"/>
    <lineage>
        <taxon>Bacteria</taxon>
        <taxon>Pseudomonadati</taxon>
        <taxon>Pseudomonadota</taxon>
        <taxon>Alphaproteobacteria</taxon>
        <taxon>Hyphomicrobiales</taxon>
        <taxon>Nitrobacteraceae</taxon>
        <taxon>Rhodopseudomonas</taxon>
    </lineage>
</organism>
<evidence type="ECO:0000259" key="3">
    <source>
        <dbReference type="Pfam" id="PF00589"/>
    </source>
</evidence>
<dbReference type="eggNOG" id="COG0582">
    <property type="taxonomic scope" value="Bacteria"/>
</dbReference>
<dbReference type="AlphaFoldDB" id="Q07SQ5"/>
<dbReference type="HOGENOM" id="CLU_022238_3_1_5"/>
<dbReference type="KEGG" id="rpe:RPE_1075"/>
<accession>Q07SQ5</accession>
<evidence type="ECO:0000313" key="4">
    <source>
        <dbReference type="EMBL" id="ABJ05029.1"/>
    </source>
</evidence>
<sequence>MGKEAGEQARQPIAVSLRTREPATARMIAARLTLRSEQILSQESSNMLSKQQAKSLLTAAVSDHLHKLNRLAAMELAEGIDADDGRRLDLITGWALRLKAARGDRAVVQASDHAAILDSGLQTADFTLIDKTIASLRQQHRTAPRAKILHMLEDCGASQTPGDVAQAEALLYRGQAAALLAVDHRWSGQYEEDDQLVEHVLAKEAHDVVPLETKNVELMPMRAEGAPQSLGEQVDAATTPTPAQPVAATGPTSVLELAERLIKEKAKLKEWRQKTQNQVRAVAQLFVKMLGADDVARVSQARIADYRTLLLTLPTTYGKNSKDFDRPLEELLEHAKALPPDKVGRQGTTLNRHLTQLKSIIEYIESSGFDIGDYKGVHRLRARTEMRARDARAPFSPSDLRGFFAQPPWTGCRSERSRFEPGSVIIHDSLYWVPLLAKATLARREELCGLDVEDVITTGGIEFINLKFNDHRSLKNQQSIRHIPLTREILRLGFLEYREAIKNLGYKLLFPELEAASDRTPFGDVFHGDWIKIQAAVLQNADNQRKSFHSFRKTSAQELKDADVVSELRADILGHGGANITEERYVSSAKLTQVLGALNKLPDYTSHLERHEIRLRKNVLTHKPRASARPRRRPQEDLPEPPSK</sequence>
<protein>
    <submittedName>
        <fullName evidence="4">Phage integrase family protein</fullName>
    </submittedName>
</protein>
<dbReference type="Gene3D" id="1.10.443.10">
    <property type="entry name" value="Intergrase catalytic core"/>
    <property type="match status" value="1"/>
</dbReference>
<dbReference type="SUPFAM" id="SSF56349">
    <property type="entry name" value="DNA breaking-rejoining enzymes"/>
    <property type="match status" value="1"/>
</dbReference>
<dbReference type="Pfam" id="PF00589">
    <property type="entry name" value="Phage_integrase"/>
    <property type="match status" value="1"/>
</dbReference>
<proteinExistence type="predicted"/>
<reference evidence="4" key="1">
    <citation type="submission" date="2006-09" db="EMBL/GenBank/DDBJ databases">
        <title>Complete sequence of Rhodopseudomonas palustris BisA53.</title>
        <authorList>
            <consortium name="US DOE Joint Genome Institute"/>
            <person name="Copeland A."/>
            <person name="Lucas S."/>
            <person name="Lapidus A."/>
            <person name="Barry K."/>
            <person name="Detter J.C."/>
            <person name="Glavina del Rio T."/>
            <person name="Hammon N."/>
            <person name="Israni S."/>
            <person name="Dalin E."/>
            <person name="Tice H."/>
            <person name="Pitluck S."/>
            <person name="Chain P."/>
            <person name="Malfatti S."/>
            <person name="Shin M."/>
            <person name="Vergez L."/>
            <person name="Schmutz J."/>
            <person name="Larimer F."/>
            <person name="Land M."/>
            <person name="Hauser L."/>
            <person name="Pelletier D.A."/>
            <person name="Kyrpides N."/>
            <person name="Kim E."/>
            <person name="Harwood C.S."/>
            <person name="Oda Y."/>
            <person name="Richardson P."/>
        </authorList>
    </citation>
    <scope>NUCLEOTIDE SEQUENCE [LARGE SCALE GENOMIC DNA]</scope>
    <source>
        <strain evidence="4">BisA53</strain>
    </source>
</reference>
<dbReference type="InterPro" id="IPR013762">
    <property type="entry name" value="Integrase-like_cat_sf"/>
</dbReference>
<dbReference type="GO" id="GO:0015074">
    <property type="term" value="P:DNA integration"/>
    <property type="evidence" value="ECO:0007669"/>
    <property type="project" value="InterPro"/>
</dbReference>
<keyword evidence="1" id="KW-0233">DNA recombination</keyword>
<dbReference type="GO" id="GO:0003677">
    <property type="term" value="F:DNA binding"/>
    <property type="evidence" value="ECO:0007669"/>
    <property type="project" value="InterPro"/>
</dbReference>
<dbReference type="GO" id="GO:0006310">
    <property type="term" value="P:DNA recombination"/>
    <property type="evidence" value="ECO:0007669"/>
    <property type="project" value="UniProtKB-KW"/>
</dbReference>
<dbReference type="InterPro" id="IPR011010">
    <property type="entry name" value="DNA_brk_join_enz"/>
</dbReference>
<evidence type="ECO:0000256" key="2">
    <source>
        <dbReference type="SAM" id="MobiDB-lite"/>
    </source>
</evidence>
<dbReference type="STRING" id="316055.RPE_1075"/>
<feature type="domain" description="Tyr recombinase" evidence="3">
    <location>
        <begin position="435"/>
        <end position="589"/>
    </location>
</feature>
<name>Q07SQ5_RHOP5</name>